<dbReference type="PROSITE" id="PS50054">
    <property type="entry name" value="TYR_PHOSPHATASE_DUAL"/>
    <property type="match status" value="1"/>
</dbReference>
<sequence length="296" mass="34312">MADLRRARSKSRTQLCALEGVEMMDSNALYNLLQQTSVHCPRLSDPNFLLLYDARQKEQYEQSHILTARLLKKKEDGEFAVPYEAELECKENIVVYDGKTKDLRDTEGGYEEFSRLYTFLRSEKVIFMPRELDELKPYPYEIIQSLLYVGNWEQGTTPYILKDLHIEAFVCITEDKTFGRKKPETNFYRIYMPDSNDAQIAKHFPRICDFLDTRIGKKAEPKQPVLVFDKVGFSLSGTIVMAYLMNARKADVDSAWKMVKKHLPTFRPNRGFVEQLSVWEITVCGATATDIGDPRF</sequence>
<protein>
    <recommendedName>
        <fullName evidence="1">Tyrosine-protein phosphatase domain-containing protein</fullName>
    </recommendedName>
</protein>
<evidence type="ECO:0000259" key="1">
    <source>
        <dbReference type="PROSITE" id="PS50054"/>
    </source>
</evidence>
<comment type="caution">
    <text evidence="2">The sequence shown here is derived from an EMBL/GenBank/DDBJ whole genome shotgun (WGS) entry which is preliminary data.</text>
</comment>
<dbReference type="SMART" id="SM00195">
    <property type="entry name" value="DSPc"/>
    <property type="match status" value="1"/>
</dbReference>
<evidence type="ECO:0000313" key="2">
    <source>
        <dbReference type="EMBL" id="KAK7487963.1"/>
    </source>
</evidence>
<dbReference type="InterPro" id="IPR020422">
    <property type="entry name" value="TYR_PHOSPHATASE_DUAL_dom"/>
</dbReference>
<name>A0ABD0KLQ6_9CAEN</name>
<organism evidence="2 3">
    <name type="scientific">Batillaria attramentaria</name>
    <dbReference type="NCBI Taxonomy" id="370345"/>
    <lineage>
        <taxon>Eukaryota</taxon>
        <taxon>Metazoa</taxon>
        <taxon>Spiralia</taxon>
        <taxon>Lophotrochozoa</taxon>
        <taxon>Mollusca</taxon>
        <taxon>Gastropoda</taxon>
        <taxon>Caenogastropoda</taxon>
        <taxon>Sorbeoconcha</taxon>
        <taxon>Cerithioidea</taxon>
        <taxon>Batillariidae</taxon>
        <taxon>Batillaria</taxon>
    </lineage>
</organism>
<dbReference type="InterPro" id="IPR053272">
    <property type="entry name" value="STY_interacting-like"/>
</dbReference>
<dbReference type="PANTHER" id="PTHR46659">
    <property type="entry name" value="SERINE/THREONINE/TYROSINE-INTERACTING-LIKE PROTEIN 1"/>
    <property type="match status" value="1"/>
</dbReference>
<dbReference type="Gene3D" id="3.90.190.10">
    <property type="entry name" value="Protein tyrosine phosphatase superfamily"/>
    <property type="match status" value="1"/>
</dbReference>
<gene>
    <name evidence="2" type="ORF">BaRGS_00020864</name>
</gene>
<dbReference type="Proteomes" id="UP001519460">
    <property type="component" value="Unassembled WGS sequence"/>
</dbReference>
<dbReference type="SUPFAM" id="SSF52799">
    <property type="entry name" value="(Phosphotyrosine protein) phosphatases II"/>
    <property type="match status" value="1"/>
</dbReference>
<dbReference type="PANTHER" id="PTHR46659:SF1">
    <property type="entry name" value="SERINE_THREONINE_TYROSINE-INTERACTING-LIKE PROTEIN 1"/>
    <property type="match status" value="1"/>
</dbReference>
<dbReference type="InterPro" id="IPR029021">
    <property type="entry name" value="Prot-tyrosine_phosphatase-like"/>
</dbReference>
<dbReference type="InterPro" id="IPR000340">
    <property type="entry name" value="Dual-sp_phosphatase_cat-dom"/>
</dbReference>
<dbReference type="EMBL" id="JACVVK020000157">
    <property type="protein sequence ID" value="KAK7487963.1"/>
    <property type="molecule type" value="Genomic_DNA"/>
</dbReference>
<keyword evidence="3" id="KW-1185">Reference proteome</keyword>
<feature type="domain" description="Tyrosine-protein phosphatase" evidence="1">
    <location>
        <begin position="138"/>
        <end position="285"/>
    </location>
</feature>
<dbReference type="SUPFAM" id="SSF52821">
    <property type="entry name" value="Rhodanese/Cell cycle control phosphatase"/>
    <property type="match status" value="1"/>
</dbReference>
<evidence type="ECO:0000313" key="3">
    <source>
        <dbReference type="Proteomes" id="UP001519460"/>
    </source>
</evidence>
<dbReference type="InterPro" id="IPR036873">
    <property type="entry name" value="Rhodanese-like_dom_sf"/>
</dbReference>
<dbReference type="AlphaFoldDB" id="A0ABD0KLQ6"/>
<dbReference type="Pfam" id="PF00782">
    <property type="entry name" value="DSPc"/>
    <property type="match status" value="1"/>
</dbReference>
<accession>A0ABD0KLQ6</accession>
<proteinExistence type="predicted"/>
<reference evidence="2 3" key="1">
    <citation type="journal article" date="2023" name="Sci. Data">
        <title>Genome assembly of the Korean intertidal mud-creeper Batillaria attramentaria.</title>
        <authorList>
            <person name="Patra A.K."/>
            <person name="Ho P.T."/>
            <person name="Jun S."/>
            <person name="Lee S.J."/>
            <person name="Kim Y."/>
            <person name="Won Y.J."/>
        </authorList>
    </citation>
    <scope>NUCLEOTIDE SEQUENCE [LARGE SCALE GENOMIC DNA]</scope>
    <source>
        <strain evidence="2">Wonlab-2016</strain>
    </source>
</reference>